<dbReference type="InterPro" id="IPR036291">
    <property type="entry name" value="NAD(P)-bd_dom_sf"/>
</dbReference>
<comment type="cofactor">
    <cofactor evidence="1 6">
        <name>Zn(2+)</name>
        <dbReference type="ChEBI" id="CHEBI:29105"/>
    </cofactor>
</comment>
<dbReference type="InterPro" id="IPR013149">
    <property type="entry name" value="ADH-like_C"/>
</dbReference>
<evidence type="ECO:0000256" key="1">
    <source>
        <dbReference type="ARBA" id="ARBA00001947"/>
    </source>
</evidence>
<dbReference type="PROSITE" id="PS00059">
    <property type="entry name" value="ADH_ZINC"/>
    <property type="match status" value="1"/>
</dbReference>
<dbReference type="Gene3D" id="3.90.180.10">
    <property type="entry name" value="Medium-chain alcohol dehydrogenases, catalytic domain"/>
    <property type="match status" value="1"/>
</dbReference>
<dbReference type="Pfam" id="PF08240">
    <property type="entry name" value="ADH_N"/>
    <property type="match status" value="1"/>
</dbReference>
<dbReference type="RefSeq" id="WP_141005525.1">
    <property type="nucleotide sequence ID" value="NZ_BAAAOR010000014.1"/>
</dbReference>
<dbReference type="InterPro" id="IPR011032">
    <property type="entry name" value="GroES-like_sf"/>
</dbReference>
<evidence type="ECO:0000259" key="7">
    <source>
        <dbReference type="SMART" id="SM00829"/>
    </source>
</evidence>
<evidence type="ECO:0000256" key="2">
    <source>
        <dbReference type="ARBA" id="ARBA00008072"/>
    </source>
</evidence>
<evidence type="ECO:0000313" key="9">
    <source>
        <dbReference type="Proteomes" id="UP001500842"/>
    </source>
</evidence>
<evidence type="ECO:0000256" key="4">
    <source>
        <dbReference type="ARBA" id="ARBA00022833"/>
    </source>
</evidence>
<dbReference type="PANTHER" id="PTHR43350">
    <property type="entry name" value="NAD-DEPENDENT ALCOHOL DEHYDROGENASE"/>
    <property type="match status" value="1"/>
</dbReference>
<evidence type="ECO:0000256" key="6">
    <source>
        <dbReference type="RuleBase" id="RU361277"/>
    </source>
</evidence>
<keyword evidence="3 6" id="KW-0479">Metal-binding</keyword>
<comment type="similarity">
    <text evidence="2 6">Belongs to the zinc-containing alcohol dehydrogenase family.</text>
</comment>
<dbReference type="Pfam" id="PF00107">
    <property type="entry name" value="ADH_zinc_N"/>
    <property type="match status" value="1"/>
</dbReference>
<dbReference type="Gene3D" id="3.40.50.720">
    <property type="entry name" value="NAD(P)-binding Rossmann-like Domain"/>
    <property type="match status" value="1"/>
</dbReference>
<comment type="caution">
    <text evidence="8">The sequence shown here is derived from an EMBL/GenBank/DDBJ whole genome shotgun (WGS) entry which is preliminary data.</text>
</comment>
<dbReference type="InterPro" id="IPR020843">
    <property type="entry name" value="ER"/>
</dbReference>
<keyword evidence="9" id="KW-1185">Reference proteome</keyword>
<dbReference type="SUPFAM" id="SSF51735">
    <property type="entry name" value="NAD(P)-binding Rossmann-fold domains"/>
    <property type="match status" value="1"/>
</dbReference>
<dbReference type="InterPro" id="IPR013154">
    <property type="entry name" value="ADH-like_N"/>
</dbReference>
<keyword evidence="4 6" id="KW-0862">Zinc</keyword>
<dbReference type="EMBL" id="BAAAOR010000014">
    <property type="protein sequence ID" value="GAA1515593.1"/>
    <property type="molecule type" value="Genomic_DNA"/>
</dbReference>
<dbReference type="InterPro" id="IPR002328">
    <property type="entry name" value="ADH_Zn_CS"/>
</dbReference>
<reference evidence="8 9" key="1">
    <citation type="journal article" date="2019" name="Int. J. Syst. Evol. Microbiol.">
        <title>The Global Catalogue of Microorganisms (GCM) 10K type strain sequencing project: providing services to taxonomists for standard genome sequencing and annotation.</title>
        <authorList>
            <consortium name="The Broad Institute Genomics Platform"/>
            <consortium name="The Broad Institute Genome Sequencing Center for Infectious Disease"/>
            <person name="Wu L."/>
            <person name="Ma J."/>
        </authorList>
    </citation>
    <scope>NUCLEOTIDE SEQUENCE [LARGE SCALE GENOMIC DNA]</scope>
    <source>
        <strain evidence="8 9">JCM 14942</strain>
    </source>
</reference>
<evidence type="ECO:0000256" key="5">
    <source>
        <dbReference type="ARBA" id="ARBA00023002"/>
    </source>
</evidence>
<proteinExistence type="inferred from homology"/>
<name>A0ABN2ACU3_9ACTN</name>
<gene>
    <name evidence="8" type="ORF">GCM10009788_19920</name>
</gene>
<evidence type="ECO:0000313" key="8">
    <source>
        <dbReference type="EMBL" id="GAA1515593.1"/>
    </source>
</evidence>
<dbReference type="SUPFAM" id="SSF50129">
    <property type="entry name" value="GroES-like"/>
    <property type="match status" value="1"/>
</dbReference>
<organism evidence="8 9">
    <name type="scientific">Nocardioides humi</name>
    <dbReference type="NCBI Taxonomy" id="449461"/>
    <lineage>
        <taxon>Bacteria</taxon>
        <taxon>Bacillati</taxon>
        <taxon>Actinomycetota</taxon>
        <taxon>Actinomycetes</taxon>
        <taxon>Propionibacteriales</taxon>
        <taxon>Nocardioidaceae</taxon>
        <taxon>Nocardioides</taxon>
    </lineage>
</organism>
<keyword evidence="5" id="KW-0560">Oxidoreductase</keyword>
<sequence length="364" mass="37063">MSWRATAALARERTGELVVEEIELRDPRPGELLVRIAGVGFCHSDLMFRRTGSPVPLPVVLGHEGAGVVEAVGPGVSAIAPGDHVVLSFDSCGGCESCGRAMPAYCARFRELNAVGTPPDGSAAARDSAGGAVGTRWFGQSSFASYAVATARNAVRVDRDLPLELLGPLGCGLLTGAGTVLNHLRVPVGSSVAVVGTGAVGMAAVMAAAAAGAERIVAVDLHPGRLELAAELGATHCVLGDQLTPATGRELLGRVDHAVDTSGAPQAILAALAALGPGGRLALVGTGTGPVPIDPSTLAGRQVGFVVEGEAVPQTFIPELLALWREGSFPFERLVTTYALDDVARAEVDLTSGRTVKPVLVPAS</sequence>
<dbReference type="Proteomes" id="UP001500842">
    <property type="component" value="Unassembled WGS sequence"/>
</dbReference>
<feature type="domain" description="Enoyl reductase (ER)" evidence="7">
    <location>
        <begin position="15"/>
        <end position="360"/>
    </location>
</feature>
<dbReference type="PANTHER" id="PTHR43350:SF21">
    <property type="entry name" value="S-NITROSOMYCOTHIOL REDUCTASE MSCR"/>
    <property type="match status" value="1"/>
</dbReference>
<accession>A0ABN2ACU3</accession>
<evidence type="ECO:0000256" key="3">
    <source>
        <dbReference type="ARBA" id="ARBA00022723"/>
    </source>
</evidence>
<protein>
    <submittedName>
        <fullName evidence="8">NAD(P)-dependent alcohol dehydrogenase</fullName>
    </submittedName>
</protein>
<dbReference type="SMART" id="SM00829">
    <property type="entry name" value="PKS_ER"/>
    <property type="match status" value="1"/>
</dbReference>